<name>A0A6J0LVX6_RAPSA</name>
<evidence type="ECO:0000313" key="3">
    <source>
        <dbReference type="RefSeq" id="XP_018464335.1"/>
    </source>
</evidence>
<dbReference type="RefSeq" id="XP_018464335.1">
    <property type="nucleotide sequence ID" value="XM_018608833.1"/>
</dbReference>
<evidence type="ECO:0000259" key="1">
    <source>
        <dbReference type="PROSITE" id="PS50878"/>
    </source>
</evidence>
<dbReference type="Proteomes" id="UP000504610">
    <property type="component" value="Chromosome 4"/>
</dbReference>
<accession>A0A6J0LVX6</accession>
<proteinExistence type="predicted"/>
<dbReference type="InterPro" id="IPR000477">
    <property type="entry name" value="RT_dom"/>
</dbReference>
<reference evidence="2" key="1">
    <citation type="journal article" date="2019" name="Database">
        <title>The radish genome database (RadishGD): an integrated information resource for radish genomics.</title>
        <authorList>
            <person name="Yu H.J."/>
            <person name="Baek S."/>
            <person name="Lee Y.J."/>
            <person name="Cho A."/>
            <person name="Mun J.H."/>
        </authorList>
    </citation>
    <scope>NUCLEOTIDE SEQUENCE [LARGE SCALE GENOMIC DNA]</scope>
    <source>
        <strain evidence="2">cv. WK10039</strain>
    </source>
</reference>
<dbReference type="AlphaFoldDB" id="A0A6J0LVX6"/>
<dbReference type="KEGG" id="rsz:108835601"/>
<organism evidence="2 3">
    <name type="scientific">Raphanus sativus</name>
    <name type="common">Radish</name>
    <name type="synonym">Raphanus raphanistrum var. sativus</name>
    <dbReference type="NCBI Taxonomy" id="3726"/>
    <lineage>
        <taxon>Eukaryota</taxon>
        <taxon>Viridiplantae</taxon>
        <taxon>Streptophyta</taxon>
        <taxon>Embryophyta</taxon>
        <taxon>Tracheophyta</taxon>
        <taxon>Spermatophyta</taxon>
        <taxon>Magnoliopsida</taxon>
        <taxon>eudicotyledons</taxon>
        <taxon>Gunneridae</taxon>
        <taxon>Pentapetalae</taxon>
        <taxon>rosids</taxon>
        <taxon>malvids</taxon>
        <taxon>Brassicales</taxon>
        <taxon>Brassicaceae</taxon>
        <taxon>Brassiceae</taxon>
        <taxon>Raphanus</taxon>
    </lineage>
</organism>
<dbReference type="OrthoDB" id="1109891at2759"/>
<dbReference type="GeneID" id="108835601"/>
<reference evidence="3" key="2">
    <citation type="submission" date="2025-08" db="UniProtKB">
        <authorList>
            <consortium name="RefSeq"/>
        </authorList>
    </citation>
    <scope>IDENTIFICATION</scope>
    <source>
        <tissue evidence="3">Leaf</tissue>
    </source>
</reference>
<protein>
    <submittedName>
        <fullName evidence="3">Uncharacterized protein LOC108835601</fullName>
    </submittedName>
</protein>
<dbReference type="PROSITE" id="PS50878">
    <property type="entry name" value="RT_POL"/>
    <property type="match status" value="1"/>
</dbReference>
<sequence>MECLSRLLLSRYEADTIRYHPGTEQLKISHLMFADDVIVFFDGSSNSLHGISECLDDFASWSGLQMNTSKTELFTSSLDQSESAAISSYGFTSGQLPISYLGLPLMSRKLKLSEYAPLLTKITARFQNIEKKGIAKIAWQTSPSLWVEWHWNPHLNERSFWAIEPRATYSWAWRKLLDLRPLALQFCKTKLGNGRSTSFWFDVWTPLGQLIDYIGPAGPRALRIRENVLVSDAITENIWSLPHPRSQREVELHMFLTTVNLPLPLNVVDKVEWLAADFLSRIFRSSTTWEVLRPREEVKDWVDIVWFKGGIPKLAFTMWIANYNRLPTRSRLAAWGLPISSDCPFCSRYEETRDHLMLSCPYSTAVWQEVLRRCHPPSSMFTSWSELLSWVRSSPSKKLTLLRKLAVQAVIFNIWK</sequence>
<dbReference type="InterPro" id="IPR026960">
    <property type="entry name" value="RVT-Znf"/>
</dbReference>
<dbReference type="PANTHER" id="PTHR33116">
    <property type="entry name" value="REVERSE TRANSCRIPTASE ZINC-BINDING DOMAIN-CONTAINING PROTEIN-RELATED-RELATED"/>
    <property type="match status" value="1"/>
</dbReference>
<dbReference type="PANTHER" id="PTHR33116:SF76">
    <property type="entry name" value="DUF4283 DOMAIN-CONTAINING PROTEIN"/>
    <property type="match status" value="1"/>
</dbReference>
<dbReference type="Pfam" id="PF00078">
    <property type="entry name" value="RVT_1"/>
    <property type="match status" value="1"/>
</dbReference>
<evidence type="ECO:0000313" key="2">
    <source>
        <dbReference type="Proteomes" id="UP000504610"/>
    </source>
</evidence>
<dbReference type="Pfam" id="PF13966">
    <property type="entry name" value="zf-RVT"/>
    <property type="match status" value="1"/>
</dbReference>
<feature type="domain" description="Reverse transcriptase" evidence="1">
    <location>
        <begin position="1"/>
        <end position="105"/>
    </location>
</feature>
<gene>
    <name evidence="3" type="primary">LOC108835601</name>
</gene>
<keyword evidence="2" id="KW-1185">Reference proteome</keyword>